<evidence type="ECO:0000313" key="4">
    <source>
        <dbReference type="EMBL" id="KAL3759630.1"/>
    </source>
</evidence>
<comment type="caution">
    <text evidence="4">The sequence shown here is derived from an EMBL/GenBank/DDBJ whole genome shotgun (WGS) entry which is preliminary data.</text>
</comment>
<protein>
    <recommendedName>
        <fullName evidence="3">Association with the SNF1 complex (ASC) domain-containing protein</fullName>
    </recommendedName>
</protein>
<evidence type="ECO:0000313" key="5">
    <source>
        <dbReference type="Proteomes" id="UP001530293"/>
    </source>
</evidence>
<dbReference type="PANTHER" id="PTHR10343">
    <property type="entry name" value="5'-AMP-ACTIVATED PROTEIN KINASE , BETA SUBUNIT"/>
    <property type="match status" value="1"/>
</dbReference>
<dbReference type="SUPFAM" id="SSF160219">
    <property type="entry name" value="AMPKBI-like"/>
    <property type="match status" value="1"/>
</dbReference>
<evidence type="ECO:0000256" key="2">
    <source>
        <dbReference type="SAM" id="MobiDB-lite"/>
    </source>
</evidence>
<feature type="region of interest" description="Disordered" evidence="2">
    <location>
        <begin position="292"/>
        <end position="364"/>
    </location>
</feature>
<feature type="compositionally biased region" description="Low complexity" evidence="2">
    <location>
        <begin position="91"/>
        <end position="103"/>
    </location>
</feature>
<gene>
    <name evidence="4" type="ORF">ACHAWU_009777</name>
</gene>
<organism evidence="4 5">
    <name type="scientific">Discostella pseudostelligera</name>
    <dbReference type="NCBI Taxonomy" id="259834"/>
    <lineage>
        <taxon>Eukaryota</taxon>
        <taxon>Sar</taxon>
        <taxon>Stramenopiles</taxon>
        <taxon>Ochrophyta</taxon>
        <taxon>Bacillariophyta</taxon>
        <taxon>Coscinodiscophyceae</taxon>
        <taxon>Thalassiosirophycidae</taxon>
        <taxon>Stephanodiscales</taxon>
        <taxon>Stephanodiscaceae</taxon>
        <taxon>Discostella</taxon>
    </lineage>
</organism>
<name>A0ABD3MGF7_9STRA</name>
<accession>A0ABD3MGF7</accession>
<dbReference type="CDD" id="cd02859">
    <property type="entry name" value="E_set_AMPKbeta_like_N"/>
    <property type="match status" value="1"/>
</dbReference>
<dbReference type="PANTHER" id="PTHR10343:SF84">
    <property type="entry name" value="5'-AMP-ACTIVATED PROTEIN KINASE SUBUNIT BETA-1"/>
    <property type="match status" value="1"/>
</dbReference>
<dbReference type="InterPro" id="IPR037256">
    <property type="entry name" value="ASC_dom_sf"/>
</dbReference>
<proteinExistence type="inferred from homology"/>
<reference evidence="4 5" key="1">
    <citation type="submission" date="2024-10" db="EMBL/GenBank/DDBJ databases">
        <title>Updated reference genomes for cyclostephanoid diatoms.</title>
        <authorList>
            <person name="Roberts W.R."/>
            <person name="Alverson A.J."/>
        </authorList>
    </citation>
    <scope>NUCLEOTIDE SEQUENCE [LARGE SCALE GENOMIC DNA]</scope>
    <source>
        <strain evidence="4 5">AJA232-27</strain>
    </source>
</reference>
<feature type="compositionally biased region" description="Low complexity" evidence="2">
    <location>
        <begin position="54"/>
        <end position="69"/>
    </location>
</feature>
<dbReference type="InterPro" id="IPR014756">
    <property type="entry name" value="Ig_E-set"/>
</dbReference>
<dbReference type="AlphaFoldDB" id="A0ABD3MGF7"/>
<dbReference type="EMBL" id="JALLBG020000199">
    <property type="protein sequence ID" value="KAL3759630.1"/>
    <property type="molecule type" value="Genomic_DNA"/>
</dbReference>
<dbReference type="Pfam" id="PF04739">
    <property type="entry name" value="AMPKBI"/>
    <property type="match status" value="1"/>
</dbReference>
<comment type="similarity">
    <text evidence="1">Belongs to the 5'-AMP-activated protein kinase beta subunit family.</text>
</comment>
<dbReference type="SMART" id="SM01010">
    <property type="entry name" value="AMPKBI"/>
    <property type="match status" value="1"/>
</dbReference>
<keyword evidence="5" id="KW-1185">Reference proteome</keyword>
<dbReference type="Gene3D" id="6.20.250.60">
    <property type="match status" value="1"/>
</dbReference>
<dbReference type="InterPro" id="IPR032640">
    <property type="entry name" value="AMPK1_CBM"/>
</dbReference>
<feature type="domain" description="Association with the SNF1 complex (ASC)" evidence="3">
    <location>
        <begin position="337"/>
        <end position="424"/>
    </location>
</feature>
<dbReference type="FunFam" id="2.60.40.10:FF:003294">
    <property type="match status" value="1"/>
</dbReference>
<feature type="region of interest" description="Disordered" evidence="2">
    <location>
        <begin position="1"/>
        <end position="163"/>
    </location>
</feature>
<feature type="compositionally biased region" description="Low complexity" evidence="2">
    <location>
        <begin position="17"/>
        <end position="30"/>
    </location>
</feature>
<evidence type="ECO:0000259" key="3">
    <source>
        <dbReference type="SMART" id="SM01010"/>
    </source>
</evidence>
<dbReference type="Gene3D" id="2.60.40.10">
    <property type="entry name" value="Immunoglobulins"/>
    <property type="match status" value="1"/>
</dbReference>
<dbReference type="InterPro" id="IPR006828">
    <property type="entry name" value="ASC_dom"/>
</dbReference>
<dbReference type="InterPro" id="IPR013783">
    <property type="entry name" value="Ig-like_fold"/>
</dbReference>
<dbReference type="Pfam" id="PF16561">
    <property type="entry name" value="AMPK1_CBM"/>
    <property type="match status" value="1"/>
</dbReference>
<dbReference type="InterPro" id="IPR050827">
    <property type="entry name" value="CRP1_MDG1_kinase"/>
</dbReference>
<dbReference type="GO" id="GO:0005737">
    <property type="term" value="C:cytoplasm"/>
    <property type="evidence" value="ECO:0007669"/>
    <property type="project" value="UniProtKB-ARBA"/>
</dbReference>
<sequence length="424" mass="45154">MGNQQVNGTGGGGTGTGAPSSSSSRRSGGALFTDGGGAQAGASSAMQHPHHPQYQHQQHQQQQHQQQQQGGVGMKPPPGGSAPMGYMQSHAAQYPGMAQQQQGAGVGGGGSMMMRDHSMQDMMSSSDRTTGGAGQYNSSSSNSNNNNSMMGSPPHPSSSSSSVVPLDLAALSAAEEDSVPTVFRWEHGGRNVYITGTFNGWSRQIPMHRSGNDFTYIHNLKRGKHAFKFIVDDEWRFAPDQPTVADIEGRINNFIDVTDFKPYTGDTEFESERHYAVHCSRAAAAEALKNKKKNANNNGGSDSGGGGAVGSATASGSDHDDTSSKGSRKGTDSSTMVDPDGEVYGHSMPDLDEYTKEPPPLPPHLRHIILNKPPQLTDTAALPVPQHVALNHLYCTAIKDNMMVLGITQRYKMKSCTTVYYSPC</sequence>
<evidence type="ECO:0000256" key="1">
    <source>
        <dbReference type="ARBA" id="ARBA00010926"/>
    </source>
</evidence>
<feature type="compositionally biased region" description="Low complexity" evidence="2">
    <location>
        <begin position="137"/>
        <end position="163"/>
    </location>
</feature>
<dbReference type="SUPFAM" id="SSF81296">
    <property type="entry name" value="E set domains"/>
    <property type="match status" value="1"/>
</dbReference>
<dbReference type="Proteomes" id="UP001530293">
    <property type="component" value="Unassembled WGS sequence"/>
</dbReference>